<protein>
    <submittedName>
        <fullName evidence="1">Uncharacterized protein</fullName>
    </submittedName>
</protein>
<dbReference type="EMBL" id="JAEQNA010000008">
    <property type="protein sequence ID" value="MBL0422454.1"/>
    <property type="molecule type" value="Genomic_DNA"/>
</dbReference>
<reference evidence="1" key="1">
    <citation type="submission" date="2021-01" db="EMBL/GenBank/DDBJ databases">
        <title>Ramlibacter sp. strain AW1 16S ribosomal RNA gene Genome sequencing and assembly.</title>
        <authorList>
            <person name="Kang M."/>
        </authorList>
    </citation>
    <scope>NUCLEOTIDE SEQUENCE</scope>
    <source>
        <strain evidence="1">AW1</strain>
    </source>
</reference>
<evidence type="ECO:0000313" key="2">
    <source>
        <dbReference type="Proteomes" id="UP000613011"/>
    </source>
</evidence>
<proteinExistence type="predicted"/>
<name>A0A936ZJD4_9BURK</name>
<evidence type="ECO:0000313" key="1">
    <source>
        <dbReference type="EMBL" id="MBL0422454.1"/>
    </source>
</evidence>
<dbReference type="Proteomes" id="UP000613011">
    <property type="component" value="Unassembled WGS sequence"/>
</dbReference>
<sequence>MITITATHNVFRLNGSLQHLNSGAGNPAVRIYGGTRPETASGVPTSEMLTEIPLTQPAGVIENAALKLTQSANGFIVATGAPTWARFVNGDGDTCFDADAGFGAGDWEVELDKATLYAGGEVMLMSAELT</sequence>
<organism evidence="1 2">
    <name type="scientific">Ramlibacter aurantiacus</name>
    <dbReference type="NCBI Taxonomy" id="2801330"/>
    <lineage>
        <taxon>Bacteria</taxon>
        <taxon>Pseudomonadati</taxon>
        <taxon>Pseudomonadota</taxon>
        <taxon>Betaproteobacteria</taxon>
        <taxon>Burkholderiales</taxon>
        <taxon>Comamonadaceae</taxon>
        <taxon>Ramlibacter</taxon>
    </lineage>
</organism>
<dbReference type="RefSeq" id="WP_201685532.1">
    <property type="nucleotide sequence ID" value="NZ_JAEQNA010000008.1"/>
</dbReference>
<dbReference type="AlphaFoldDB" id="A0A936ZJD4"/>
<accession>A0A936ZJD4</accession>
<keyword evidence="2" id="KW-1185">Reference proteome</keyword>
<comment type="caution">
    <text evidence="1">The sequence shown here is derived from an EMBL/GenBank/DDBJ whole genome shotgun (WGS) entry which is preliminary data.</text>
</comment>
<gene>
    <name evidence="1" type="ORF">JI739_19055</name>
</gene>